<reference evidence="3 4" key="1">
    <citation type="journal article" date="2010" name="Genome Biol.">
        <title>A first genome assembly of the barley fungal pathogen Pyrenophora teres f. teres.</title>
        <authorList>
            <person name="Ellwood S.R."/>
            <person name="Liu Z."/>
            <person name="Syme R.A."/>
            <person name="Lai Z."/>
            <person name="Hane J.K."/>
            <person name="Keiper F."/>
            <person name="Moffat C.S."/>
            <person name="Oliver R.P."/>
            <person name="Friesen T.L."/>
        </authorList>
    </citation>
    <scope>NUCLEOTIDE SEQUENCE [LARGE SCALE GENOMIC DNA]</scope>
    <source>
        <strain evidence="3 4">0-1</strain>
    </source>
</reference>
<dbReference type="GO" id="GO:0043041">
    <property type="term" value="P:amino acid activation for nonribosomal peptide biosynthetic process"/>
    <property type="evidence" value="ECO:0007669"/>
    <property type="project" value="TreeGrafter"/>
</dbReference>
<dbReference type="KEGG" id="pte:PTT_18400"/>
<sequence length="126" mass="14098">DPAWLVDGCQGYAGRRGRLYKTGDLVRYDDEGNLVCLGRKDSQVKLRGQRIELGEVEHALRSDKSVRQAVAVLQKHASNEVRLAGFVTVHEDAETADGHVDNSKESQIVDIWEERFDADVYSPIDS</sequence>
<dbReference type="EMBL" id="GL537431">
    <property type="protein sequence ID" value="EFQ86371.1"/>
    <property type="molecule type" value="Genomic_DNA"/>
</dbReference>
<dbReference type="Proteomes" id="UP000001067">
    <property type="component" value="Unassembled WGS sequence"/>
</dbReference>
<gene>
    <name evidence="3" type="ORF">PTT_18400</name>
</gene>
<keyword evidence="4" id="KW-1185">Reference proteome</keyword>
<proteinExistence type="predicted"/>
<dbReference type="InterPro" id="IPR042099">
    <property type="entry name" value="ANL_N_sf"/>
</dbReference>
<dbReference type="PANTHER" id="PTHR45527">
    <property type="entry name" value="NONRIBOSOMAL PEPTIDE SYNTHETASE"/>
    <property type="match status" value="1"/>
</dbReference>
<dbReference type="InterPro" id="IPR045851">
    <property type="entry name" value="AMP-bd_C_sf"/>
</dbReference>
<dbReference type="GO" id="GO:0044550">
    <property type="term" value="P:secondary metabolite biosynthetic process"/>
    <property type="evidence" value="ECO:0007669"/>
    <property type="project" value="TreeGrafter"/>
</dbReference>
<dbReference type="HOGENOM" id="CLU_1986963_0_0_1"/>
<keyword evidence="2" id="KW-0597">Phosphoprotein</keyword>
<dbReference type="GO" id="GO:0005737">
    <property type="term" value="C:cytoplasm"/>
    <property type="evidence" value="ECO:0007669"/>
    <property type="project" value="TreeGrafter"/>
</dbReference>
<feature type="non-terminal residue" evidence="3">
    <location>
        <position position="126"/>
    </location>
</feature>
<accession>E3S6M8</accession>
<name>E3S6M8_PYRTT</name>
<evidence type="ECO:0000313" key="4">
    <source>
        <dbReference type="Proteomes" id="UP000001067"/>
    </source>
</evidence>
<dbReference type="OrthoDB" id="416786at2759"/>
<dbReference type="SUPFAM" id="SSF56801">
    <property type="entry name" value="Acetyl-CoA synthetase-like"/>
    <property type="match status" value="1"/>
</dbReference>
<dbReference type="AlphaFoldDB" id="E3S6M8"/>
<dbReference type="eggNOG" id="KOG1178">
    <property type="taxonomic scope" value="Eukaryota"/>
</dbReference>
<evidence type="ECO:0000256" key="2">
    <source>
        <dbReference type="ARBA" id="ARBA00022553"/>
    </source>
</evidence>
<dbReference type="PANTHER" id="PTHR45527:SF1">
    <property type="entry name" value="FATTY ACID SYNTHASE"/>
    <property type="match status" value="1"/>
</dbReference>
<protein>
    <recommendedName>
        <fullName evidence="5">AMP-dependent synthetase/ligase domain-containing protein</fullName>
    </recommendedName>
</protein>
<dbReference type="Gene3D" id="3.40.50.12780">
    <property type="entry name" value="N-terminal domain of ligase-like"/>
    <property type="match status" value="1"/>
</dbReference>
<keyword evidence="1" id="KW-0596">Phosphopantetheine</keyword>
<dbReference type="STRING" id="861557.E3S6M8"/>
<evidence type="ECO:0000313" key="3">
    <source>
        <dbReference type="EMBL" id="EFQ86371.1"/>
    </source>
</evidence>
<feature type="non-terminal residue" evidence="3">
    <location>
        <position position="1"/>
    </location>
</feature>
<dbReference type="GO" id="GO:0031177">
    <property type="term" value="F:phosphopantetheine binding"/>
    <property type="evidence" value="ECO:0007669"/>
    <property type="project" value="TreeGrafter"/>
</dbReference>
<evidence type="ECO:0000256" key="1">
    <source>
        <dbReference type="ARBA" id="ARBA00022450"/>
    </source>
</evidence>
<dbReference type="Gene3D" id="3.30.300.30">
    <property type="match status" value="1"/>
</dbReference>
<organism evidence="4">
    <name type="scientific">Pyrenophora teres f. teres (strain 0-1)</name>
    <name type="common">Barley net blotch fungus</name>
    <name type="synonym">Drechslera teres f. teres</name>
    <dbReference type="NCBI Taxonomy" id="861557"/>
    <lineage>
        <taxon>Eukaryota</taxon>
        <taxon>Fungi</taxon>
        <taxon>Dikarya</taxon>
        <taxon>Ascomycota</taxon>
        <taxon>Pezizomycotina</taxon>
        <taxon>Dothideomycetes</taxon>
        <taxon>Pleosporomycetidae</taxon>
        <taxon>Pleosporales</taxon>
        <taxon>Pleosporineae</taxon>
        <taxon>Pleosporaceae</taxon>
        <taxon>Pyrenophora</taxon>
    </lineage>
</organism>
<evidence type="ECO:0008006" key="5">
    <source>
        <dbReference type="Google" id="ProtNLM"/>
    </source>
</evidence>